<evidence type="ECO:0000313" key="2">
    <source>
        <dbReference type="EMBL" id="EYC24825.1"/>
    </source>
</evidence>
<protein>
    <submittedName>
        <fullName evidence="2">Uncharacterized protein</fullName>
    </submittedName>
</protein>
<keyword evidence="3" id="KW-1185">Reference proteome</keyword>
<comment type="caution">
    <text evidence="2">The sequence shown here is derived from an EMBL/GenBank/DDBJ whole genome shotgun (WGS) entry which is preliminary data.</text>
</comment>
<reference evidence="3" key="1">
    <citation type="journal article" date="2015" name="Nat. Genet.">
        <title>The genome and transcriptome of the zoonotic hookworm Ancylostoma ceylanicum identify infection-specific gene families.</title>
        <authorList>
            <person name="Schwarz E.M."/>
            <person name="Hu Y."/>
            <person name="Antoshechkin I."/>
            <person name="Miller M.M."/>
            <person name="Sternberg P.W."/>
            <person name="Aroian R.V."/>
        </authorList>
    </citation>
    <scope>NUCLEOTIDE SEQUENCE</scope>
    <source>
        <strain evidence="3">HY135</strain>
    </source>
</reference>
<accession>A0A016VBK4</accession>
<proteinExistence type="predicted"/>
<dbReference type="AlphaFoldDB" id="A0A016VBK4"/>
<feature type="compositionally biased region" description="Basic and acidic residues" evidence="1">
    <location>
        <begin position="1"/>
        <end position="11"/>
    </location>
</feature>
<dbReference type="EMBL" id="JARK01001349">
    <property type="protein sequence ID" value="EYC24825.1"/>
    <property type="molecule type" value="Genomic_DNA"/>
</dbReference>
<name>A0A016VBK4_9BILA</name>
<evidence type="ECO:0000313" key="3">
    <source>
        <dbReference type="Proteomes" id="UP000024635"/>
    </source>
</evidence>
<organism evidence="2 3">
    <name type="scientific">Ancylostoma ceylanicum</name>
    <dbReference type="NCBI Taxonomy" id="53326"/>
    <lineage>
        <taxon>Eukaryota</taxon>
        <taxon>Metazoa</taxon>
        <taxon>Ecdysozoa</taxon>
        <taxon>Nematoda</taxon>
        <taxon>Chromadorea</taxon>
        <taxon>Rhabditida</taxon>
        <taxon>Rhabditina</taxon>
        <taxon>Rhabditomorpha</taxon>
        <taxon>Strongyloidea</taxon>
        <taxon>Ancylostomatidae</taxon>
        <taxon>Ancylostomatinae</taxon>
        <taxon>Ancylostoma</taxon>
    </lineage>
</organism>
<evidence type="ECO:0000256" key="1">
    <source>
        <dbReference type="SAM" id="MobiDB-lite"/>
    </source>
</evidence>
<dbReference type="Proteomes" id="UP000024635">
    <property type="component" value="Unassembled WGS sequence"/>
</dbReference>
<feature type="region of interest" description="Disordered" evidence="1">
    <location>
        <begin position="1"/>
        <end position="20"/>
    </location>
</feature>
<sequence>MDENRRCEDSHAQSSFNTAIPAEDLEPTVRRVSVNRLIFGIDAPMDFQNRTVHVQVKSASWPSKLGQFIRECL</sequence>
<gene>
    <name evidence="2" type="primary">Acey_s0013.g2123</name>
    <name evidence="2" type="ORF">Y032_0013g2123</name>
</gene>